<protein>
    <submittedName>
        <fullName evidence="3">Dynactin subunit 3-like</fullName>
    </submittedName>
</protein>
<organism evidence="2 3">
    <name type="scientific">Chrysochloris asiatica</name>
    <name type="common">Cape golden mole</name>
    <dbReference type="NCBI Taxonomy" id="185453"/>
    <lineage>
        <taxon>Eukaryota</taxon>
        <taxon>Metazoa</taxon>
        <taxon>Chordata</taxon>
        <taxon>Craniata</taxon>
        <taxon>Vertebrata</taxon>
        <taxon>Euteleostomi</taxon>
        <taxon>Mammalia</taxon>
        <taxon>Eutheria</taxon>
        <taxon>Afrotheria</taxon>
        <taxon>Chrysochloridae</taxon>
        <taxon>Chrysochlorinae</taxon>
        <taxon>Chrysochloris</taxon>
    </lineage>
</organism>
<dbReference type="OrthoDB" id="16729at2759"/>
<proteinExistence type="predicted"/>
<sequence>MASVTDRLQLQSRVEELERWVYGPGGARGLRKVADGQFKALGNIASKRKRVTILYKKIEDLIKYLDPEYIDRSATIPGASKLQFILSQVAFLMPAKAGDEEERNTVKRLGKLANLRRVEHWPVPGTRGQGSPPQQHKPQAQDPLASTQESDPGGSSASSAIQAPQRTRSRANQRSEAFPGFLYSPPRQRLLTGDYMRQLVTCDLTPGSGCPVGSGRP</sequence>
<dbReference type="Proteomes" id="UP000504623">
    <property type="component" value="Unplaced"/>
</dbReference>
<gene>
    <name evidence="3" type="primary">LOC102824744</name>
</gene>
<dbReference type="GO" id="GO:0061640">
    <property type="term" value="P:cytoskeleton-dependent cytokinesis"/>
    <property type="evidence" value="ECO:0007669"/>
    <property type="project" value="InterPro"/>
</dbReference>
<evidence type="ECO:0000313" key="2">
    <source>
        <dbReference type="Proteomes" id="UP000504623"/>
    </source>
</evidence>
<dbReference type="PANTHER" id="PTHR28360">
    <property type="entry name" value="DYNACTIN SUBUNIT 3"/>
    <property type="match status" value="1"/>
</dbReference>
<feature type="compositionally biased region" description="Polar residues" evidence="1">
    <location>
        <begin position="129"/>
        <end position="175"/>
    </location>
</feature>
<evidence type="ECO:0000313" key="3">
    <source>
        <dbReference type="RefSeq" id="XP_006866987.1"/>
    </source>
</evidence>
<reference evidence="3" key="1">
    <citation type="submission" date="2025-08" db="UniProtKB">
        <authorList>
            <consortium name="RefSeq"/>
        </authorList>
    </citation>
    <scope>IDENTIFICATION</scope>
    <source>
        <tissue evidence="3">Spleen</tissue>
    </source>
</reference>
<keyword evidence="2" id="KW-1185">Reference proteome</keyword>
<dbReference type="AlphaFoldDB" id="A0A9B0WTT1"/>
<accession>A0A9B0WTT1</accession>
<dbReference type="InterPro" id="IPR009991">
    <property type="entry name" value="DCTN3"/>
</dbReference>
<name>A0A9B0WTT1_CHRAS</name>
<dbReference type="GeneID" id="102824744"/>
<evidence type="ECO:0000256" key="1">
    <source>
        <dbReference type="SAM" id="MobiDB-lite"/>
    </source>
</evidence>
<dbReference type="GO" id="GO:0005869">
    <property type="term" value="C:dynactin complex"/>
    <property type="evidence" value="ECO:0007669"/>
    <property type="project" value="InterPro"/>
</dbReference>
<dbReference type="RefSeq" id="XP_006866987.1">
    <property type="nucleotide sequence ID" value="XM_006866925.1"/>
</dbReference>
<dbReference type="Pfam" id="PF07426">
    <property type="entry name" value="Dynactin_p22"/>
    <property type="match status" value="1"/>
</dbReference>
<feature type="region of interest" description="Disordered" evidence="1">
    <location>
        <begin position="117"/>
        <end position="187"/>
    </location>
</feature>
<dbReference type="PANTHER" id="PTHR28360:SF1">
    <property type="entry name" value="DYNACTIN SUBUNIT 3"/>
    <property type="match status" value="1"/>
</dbReference>